<gene>
    <name evidence="1" type="ORF">IE53DRAFT_370726</name>
</gene>
<keyword evidence="2" id="KW-1185">Reference proteome</keyword>
<protein>
    <submittedName>
        <fullName evidence="1">Uncharacterized protein</fullName>
    </submittedName>
</protein>
<dbReference type="Proteomes" id="UP000245626">
    <property type="component" value="Unassembled WGS sequence"/>
</dbReference>
<evidence type="ECO:0000313" key="1">
    <source>
        <dbReference type="EMBL" id="PWN48313.1"/>
    </source>
</evidence>
<reference evidence="1 2" key="1">
    <citation type="journal article" date="2018" name="Mol. Biol. Evol.">
        <title>Broad Genomic Sampling Reveals a Smut Pathogenic Ancestry of the Fungal Clade Ustilaginomycotina.</title>
        <authorList>
            <person name="Kijpornyongpan T."/>
            <person name="Mondo S.J."/>
            <person name="Barry K."/>
            <person name="Sandor L."/>
            <person name="Lee J."/>
            <person name="Lipzen A."/>
            <person name="Pangilinan J."/>
            <person name="LaButti K."/>
            <person name="Hainaut M."/>
            <person name="Henrissat B."/>
            <person name="Grigoriev I.V."/>
            <person name="Spatafora J.W."/>
            <person name="Aime M.C."/>
        </authorList>
    </citation>
    <scope>NUCLEOTIDE SEQUENCE [LARGE SCALE GENOMIC DNA]</scope>
    <source>
        <strain evidence="1 2">SA 807</strain>
    </source>
</reference>
<name>A0ACD0NRA9_9BASI</name>
<proteinExistence type="predicted"/>
<evidence type="ECO:0000313" key="2">
    <source>
        <dbReference type="Proteomes" id="UP000245626"/>
    </source>
</evidence>
<dbReference type="EMBL" id="KZ820227">
    <property type="protein sequence ID" value="PWN48313.1"/>
    <property type="molecule type" value="Genomic_DNA"/>
</dbReference>
<accession>A0ACD0NRA9</accession>
<organism evidence="1 2">
    <name type="scientific">Violaceomyces palustris</name>
    <dbReference type="NCBI Taxonomy" id="1673888"/>
    <lineage>
        <taxon>Eukaryota</taxon>
        <taxon>Fungi</taxon>
        <taxon>Dikarya</taxon>
        <taxon>Basidiomycota</taxon>
        <taxon>Ustilaginomycotina</taxon>
        <taxon>Ustilaginomycetes</taxon>
        <taxon>Violaceomycetales</taxon>
        <taxon>Violaceomycetaceae</taxon>
        <taxon>Violaceomyces</taxon>
    </lineage>
</organism>
<sequence length="800" mass="90297">MEVARILEHLIHYSIVRSSTSIKEESHVFLYDEFKLFNRLTSNFDSPYIGEGVDQFERKVIRVYSNLFENQDGSGKKHYGRIIPIVQSSGTGKSRLVYELRKRWPTQSVCFRRNPSNPNLGFPLQDASVVDFFISPKHLNKDPNLLVAALVAAWLHQMTDTMITEATRMSELFDDWDHSDTKADGSRVPNLRRRRNFERVAQLASGWVETYPDLLQKNLNAIPEAGSDGLPLGRDAMMSLGPVKLLVQEKLEKFQDQLLSLVVVQNAMKSHGMSELPHVFFAFDECLLLQELREQQALSNRSSTTPELKLIHICRSFQIMDEFLKPKIRIWLLLLGTNSSLGKMLAMQEAEQSERGRSALRLPPWWQLPFDPLLPQIPQPRTPADVLKIDQLKYYGRPMWAGRDAHELVLVASYKLECRSDGPMKDELYRAKVQALTLLSQRVCIDIVPLRFEGDEIRNIAADAVERQMRILSSYSTDNVITTKALPESLLSLGAWFKLTSSDLGDMNYGKVLKILRENLLHDSSIDLKGVNGELFGRLLLTMAHDQTPTWKGLRVARQILVAPAVCIPSFVVTLLGTEGGTSAVKELTSLIGLNLDETHLNFTNFDTVCVPKDQVSSSFLWKCWKRGTAVQCAPGQNGVDLILPVLVGKLDLDLDGPEKVKIEEHMTYIGVQVKNRLQAVQKNACFHGPYLSRGWTHQALFSLVLDLGTETTFNESNVSAHVKVSMSSCDDSERTAAVHFAAGQTPMPCIHVRSCSPDVYPCLTDLDPFGHFSSMVRMKREVETGFYESFTNKAWLEEN</sequence>